<dbReference type="GO" id="GO:0046872">
    <property type="term" value="F:metal ion binding"/>
    <property type="evidence" value="ECO:0007669"/>
    <property type="project" value="UniProtKB-KW"/>
</dbReference>
<gene>
    <name evidence="3" type="ORF">EHQ76_13710</name>
</gene>
<comment type="caution">
    <text evidence="3">The sequence shown here is derived from an EMBL/GenBank/DDBJ whole genome shotgun (WGS) entry which is preliminary data.</text>
</comment>
<keyword evidence="1" id="KW-0479">Metal-binding</keyword>
<dbReference type="InterPro" id="IPR036663">
    <property type="entry name" value="Fumarylacetoacetase_C_sf"/>
</dbReference>
<dbReference type="OrthoDB" id="9805307at2"/>
<protein>
    <submittedName>
        <fullName evidence="3">FAA hydrolase family protein</fullName>
    </submittedName>
</protein>
<dbReference type="RefSeq" id="WP_135671433.1">
    <property type="nucleotide sequence ID" value="NZ_RQGN01000071.1"/>
</dbReference>
<name>A0A5F2B0R2_9LEPT</name>
<evidence type="ECO:0000313" key="4">
    <source>
        <dbReference type="Proteomes" id="UP000298429"/>
    </source>
</evidence>
<organism evidence="3 4">
    <name type="scientific">Leptospira barantonii</name>
    <dbReference type="NCBI Taxonomy" id="2023184"/>
    <lineage>
        <taxon>Bacteria</taxon>
        <taxon>Pseudomonadati</taxon>
        <taxon>Spirochaetota</taxon>
        <taxon>Spirochaetia</taxon>
        <taxon>Leptospirales</taxon>
        <taxon>Leptospiraceae</taxon>
        <taxon>Leptospira</taxon>
    </lineage>
</organism>
<sequence>MKSLIGRVSLNGESVFVSPDLSNPEKFERLIGDYEKGFRKTGDFLLSKDVRFQIPFEAGKLIGIGKNYPSADEPEEKHISFFLMASNAPLPHLESLVLSKRIGSLIPEGEVAVVIGKKLKNASVEEAKVSILGYTICNDFSARDTTPPESNAAIRKSSDGLLPMGPFILLENGLREFDIRTYCDGNLVQQGNTRQMIHKIPDLISYISDFMTLNPFDVISTGTPGPKLKVERGTTVKVEVEDIGYLENKIV</sequence>
<evidence type="ECO:0000259" key="2">
    <source>
        <dbReference type="Pfam" id="PF01557"/>
    </source>
</evidence>
<evidence type="ECO:0000256" key="1">
    <source>
        <dbReference type="ARBA" id="ARBA00022723"/>
    </source>
</evidence>
<dbReference type="SUPFAM" id="SSF56529">
    <property type="entry name" value="FAH"/>
    <property type="match status" value="1"/>
</dbReference>
<evidence type="ECO:0000313" key="3">
    <source>
        <dbReference type="EMBL" id="TGL98083.1"/>
    </source>
</evidence>
<reference evidence="3 4" key="1">
    <citation type="journal article" date="2019" name="PLoS Negl. Trop. Dis.">
        <title>Revisiting the worldwide diversity of Leptospira species in the environment.</title>
        <authorList>
            <person name="Vincent A.T."/>
            <person name="Schiettekatte O."/>
            <person name="Bourhy P."/>
            <person name="Veyrier F.J."/>
            <person name="Picardeau M."/>
        </authorList>
    </citation>
    <scope>NUCLEOTIDE SEQUENCE [LARGE SCALE GENOMIC DNA]</scope>
    <source>
        <strain evidence="3 4">201702444</strain>
    </source>
</reference>
<keyword evidence="3" id="KW-0378">Hydrolase</keyword>
<accession>A0A5F2B0R2</accession>
<dbReference type="Proteomes" id="UP000298429">
    <property type="component" value="Unassembled WGS sequence"/>
</dbReference>
<proteinExistence type="predicted"/>
<dbReference type="InterPro" id="IPR011234">
    <property type="entry name" value="Fumarylacetoacetase-like_C"/>
</dbReference>
<dbReference type="AlphaFoldDB" id="A0A5F2B0R2"/>
<dbReference type="Pfam" id="PF01557">
    <property type="entry name" value="FAA_hydrolase"/>
    <property type="match status" value="1"/>
</dbReference>
<dbReference type="Gene3D" id="3.90.850.10">
    <property type="entry name" value="Fumarylacetoacetase-like, C-terminal domain"/>
    <property type="match status" value="1"/>
</dbReference>
<feature type="domain" description="Fumarylacetoacetase-like C-terminal" evidence="2">
    <location>
        <begin position="73"/>
        <end position="251"/>
    </location>
</feature>
<dbReference type="GO" id="GO:0016787">
    <property type="term" value="F:hydrolase activity"/>
    <property type="evidence" value="ECO:0007669"/>
    <property type="project" value="UniProtKB-KW"/>
</dbReference>
<dbReference type="PANTHER" id="PTHR11820">
    <property type="entry name" value="ACYLPYRUVASE"/>
    <property type="match status" value="1"/>
</dbReference>
<dbReference type="EMBL" id="RQGN01000071">
    <property type="protein sequence ID" value="TGL98083.1"/>
    <property type="molecule type" value="Genomic_DNA"/>
</dbReference>